<dbReference type="Proteomes" id="UP000251960">
    <property type="component" value="Chromosome 7"/>
</dbReference>
<accession>A0A3L6E0K1</accession>
<protein>
    <submittedName>
        <fullName evidence="1">Uncharacterized protein</fullName>
    </submittedName>
</protein>
<reference evidence="1" key="1">
    <citation type="journal article" date="2018" name="Nat. Genet.">
        <title>Extensive intraspecific gene order and gene structural variations between Mo17 and other maize genomes.</title>
        <authorList>
            <person name="Sun S."/>
            <person name="Zhou Y."/>
            <person name="Chen J."/>
            <person name="Shi J."/>
            <person name="Zhao H."/>
            <person name="Zhao H."/>
            <person name="Song W."/>
            <person name="Zhang M."/>
            <person name="Cui Y."/>
            <person name="Dong X."/>
            <person name="Liu H."/>
            <person name="Ma X."/>
            <person name="Jiao Y."/>
            <person name="Wang B."/>
            <person name="Wei X."/>
            <person name="Stein J.C."/>
            <person name="Glaubitz J.C."/>
            <person name="Lu F."/>
            <person name="Yu G."/>
            <person name="Liang C."/>
            <person name="Fengler K."/>
            <person name="Li B."/>
            <person name="Rafalski A."/>
            <person name="Schnable P.S."/>
            <person name="Ware D.H."/>
            <person name="Buckler E.S."/>
            <person name="Lai J."/>
        </authorList>
    </citation>
    <scope>NUCLEOTIDE SEQUENCE [LARGE SCALE GENOMIC DNA]</scope>
    <source>
        <tissue evidence="1">Seedling</tissue>
    </source>
</reference>
<organism evidence="1">
    <name type="scientific">Zea mays</name>
    <name type="common">Maize</name>
    <dbReference type="NCBI Taxonomy" id="4577"/>
    <lineage>
        <taxon>Eukaryota</taxon>
        <taxon>Viridiplantae</taxon>
        <taxon>Streptophyta</taxon>
        <taxon>Embryophyta</taxon>
        <taxon>Tracheophyta</taxon>
        <taxon>Spermatophyta</taxon>
        <taxon>Magnoliopsida</taxon>
        <taxon>Liliopsida</taxon>
        <taxon>Poales</taxon>
        <taxon>Poaceae</taxon>
        <taxon>PACMAD clade</taxon>
        <taxon>Panicoideae</taxon>
        <taxon>Andropogonodae</taxon>
        <taxon>Andropogoneae</taxon>
        <taxon>Tripsacinae</taxon>
        <taxon>Zea</taxon>
    </lineage>
</organism>
<proteinExistence type="predicted"/>
<dbReference type="EMBL" id="NCVQ01000008">
    <property type="protein sequence ID" value="PWZ13727.1"/>
    <property type="molecule type" value="Genomic_DNA"/>
</dbReference>
<sequence length="128" mass="13849">MPSIVIPNISAEPPTKLKLKRKLFGDTDENCSPTIAPALIGSINTENRPFASAELLEDDDYTDMTNFGIVKRKGNLQPLPFVDCNVGSSGYFSKSPYNMTRVAGGEGLVCSIDLEVRNQGVGSVQVLR</sequence>
<gene>
    <name evidence="1" type="ORF">Zm00014a_017846</name>
</gene>
<evidence type="ECO:0000313" key="1">
    <source>
        <dbReference type="EMBL" id="PWZ13727.1"/>
    </source>
</evidence>
<dbReference type="AlphaFoldDB" id="A0A3L6E0K1"/>
<comment type="caution">
    <text evidence="1">The sequence shown here is derived from an EMBL/GenBank/DDBJ whole genome shotgun (WGS) entry which is preliminary data.</text>
</comment>
<name>A0A3L6E0K1_MAIZE</name>